<evidence type="ECO:0000313" key="5">
    <source>
        <dbReference type="EMBL" id="CAK9439569.1"/>
    </source>
</evidence>
<organism evidence="5 6">
    <name type="scientific">Lodderomyces beijingensis</name>
    <dbReference type="NCBI Taxonomy" id="1775926"/>
    <lineage>
        <taxon>Eukaryota</taxon>
        <taxon>Fungi</taxon>
        <taxon>Dikarya</taxon>
        <taxon>Ascomycota</taxon>
        <taxon>Saccharomycotina</taxon>
        <taxon>Pichiomycetes</taxon>
        <taxon>Debaryomycetaceae</taxon>
        <taxon>Candida/Lodderomyces clade</taxon>
        <taxon>Lodderomyces</taxon>
    </lineage>
</organism>
<feature type="compositionally biased region" description="Acidic residues" evidence="4">
    <location>
        <begin position="238"/>
        <end position="251"/>
    </location>
</feature>
<evidence type="ECO:0000256" key="3">
    <source>
        <dbReference type="PROSITE-ProRule" id="PRU00023"/>
    </source>
</evidence>
<evidence type="ECO:0000313" key="6">
    <source>
        <dbReference type="Proteomes" id="UP001497383"/>
    </source>
</evidence>
<dbReference type="SUPFAM" id="SSF48403">
    <property type="entry name" value="Ankyrin repeat"/>
    <property type="match status" value="1"/>
</dbReference>
<protein>
    <recommendedName>
        <fullName evidence="7">Ankyrin repeat-containing protein</fullName>
    </recommendedName>
</protein>
<keyword evidence="6" id="KW-1185">Reference proteome</keyword>
<dbReference type="SMART" id="SM00248">
    <property type="entry name" value="ANK"/>
    <property type="match status" value="2"/>
</dbReference>
<evidence type="ECO:0000256" key="1">
    <source>
        <dbReference type="ARBA" id="ARBA00022737"/>
    </source>
</evidence>
<reference evidence="5 6" key="1">
    <citation type="submission" date="2024-03" db="EMBL/GenBank/DDBJ databases">
        <authorList>
            <person name="Brejova B."/>
        </authorList>
    </citation>
    <scope>NUCLEOTIDE SEQUENCE [LARGE SCALE GENOMIC DNA]</scope>
    <source>
        <strain evidence="5 6">CBS 14171</strain>
    </source>
</reference>
<dbReference type="InterPro" id="IPR036770">
    <property type="entry name" value="Ankyrin_rpt-contain_sf"/>
</dbReference>
<dbReference type="PROSITE" id="PS50297">
    <property type="entry name" value="ANK_REP_REGION"/>
    <property type="match status" value="1"/>
</dbReference>
<sequence>MVSFAVSGEFSLSADFGGKREGLGDFSPLEIRNNASTSCNPLFQSNHGKQPTGNCFETYTIANKKMVSNIWIAAANDEKDAVAKLVEVEGLSPNAKDPNGYTPMHAAASYGHLDLLKYLLSKGGDINIQDAEGDTPLHHVEDLSVAKALIEQFDADYKIKNSDGLTAAEYIEEEDEFPDVAKYLRGLAHGKPADAGENGGGDEDAEKEAKEANAFLESLPEPRNVDGHEIKYTLETEQQQDGDEQLSPEELEERRKKIEAVLNSENPEEELRKLIQNAVHEGLKQDNDESTSEEPSSKKRK</sequence>
<evidence type="ECO:0000256" key="4">
    <source>
        <dbReference type="SAM" id="MobiDB-lite"/>
    </source>
</evidence>
<keyword evidence="2 3" id="KW-0040">ANK repeat</keyword>
<name>A0ABP0ZMR4_9ASCO</name>
<proteinExistence type="predicted"/>
<keyword evidence="1" id="KW-0677">Repeat</keyword>
<feature type="region of interest" description="Disordered" evidence="4">
    <location>
        <begin position="213"/>
        <end position="301"/>
    </location>
</feature>
<feature type="repeat" description="ANK" evidence="3">
    <location>
        <begin position="99"/>
        <end position="131"/>
    </location>
</feature>
<dbReference type="Proteomes" id="UP001497383">
    <property type="component" value="Chromosome 4"/>
</dbReference>
<evidence type="ECO:0008006" key="7">
    <source>
        <dbReference type="Google" id="ProtNLM"/>
    </source>
</evidence>
<dbReference type="PROSITE" id="PS50088">
    <property type="entry name" value="ANK_REPEAT"/>
    <property type="match status" value="1"/>
</dbReference>
<feature type="compositionally biased region" description="Basic and acidic residues" evidence="4">
    <location>
        <begin position="223"/>
        <end position="234"/>
    </location>
</feature>
<dbReference type="RefSeq" id="XP_066830607.1">
    <property type="nucleotide sequence ID" value="XM_066973804.1"/>
</dbReference>
<accession>A0ABP0ZMR4</accession>
<dbReference type="PANTHER" id="PTHR24171">
    <property type="entry name" value="ANKYRIN REPEAT DOMAIN-CONTAINING PROTEIN 39-RELATED"/>
    <property type="match status" value="1"/>
</dbReference>
<gene>
    <name evidence="5" type="ORF">LODBEIA_P36690</name>
</gene>
<dbReference type="GeneID" id="92208865"/>
<dbReference type="Pfam" id="PF12796">
    <property type="entry name" value="Ank_2"/>
    <property type="match status" value="1"/>
</dbReference>
<dbReference type="EMBL" id="OZ022408">
    <property type="protein sequence ID" value="CAK9439569.1"/>
    <property type="molecule type" value="Genomic_DNA"/>
</dbReference>
<dbReference type="PANTHER" id="PTHR24171:SF8">
    <property type="entry name" value="BRCA1-ASSOCIATED RING DOMAIN PROTEIN 1"/>
    <property type="match status" value="1"/>
</dbReference>
<dbReference type="InterPro" id="IPR002110">
    <property type="entry name" value="Ankyrin_rpt"/>
</dbReference>
<dbReference type="Gene3D" id="1.25.40.20">
    <property type="entry name" value="Ankyrin repeat-containing domain"/>
    <property type="match status" value="1"/>
</dbReference>
<evidence type="ECO:0000256" key="2">
    <source>
        <dbReference type="ARBA" id="ARBA00023043"/>
    </source>
</evidence>